<proteinExistence type="predicted"/>
<dbReference type="EMBL" id="BNJG01000002">
    <property type="protein sequence ID" value="GHO57904.1"/>
    <property type="molecule type" value="Genomic_DNA"/>
</dbReference>
<feature type="domain" description="Luciferase-like" evidence="5">
    <location>
        <begin position="17"/>
        <end position="214"/>
    </location>
</feature>
<dbReference type="InterPro" id="IPR036661">
    <property type="entry name" value="Luciferase-like_sf"/>
</dbReference>
<dbReference type="PANTHER" id="PTHR42847:SF4">
    <property type="entry name" value="ALKANESULFONATE MONOOXYGENASE-RELATED"/>
    <property type="match status" value="1"/>
</dbReference>
<evidence type="ECO:0000256" key="2">
    <source>
        <dbReference type="ARBA" id="ARBA00022643"/>
    </source>
</evidence>
<organism evidence="6 7">
    <name type="scientific">Ktedonobacter robiniae</name>
    <dbReference type="NCBI Taxonomy" id="2778365"/>
    <lineage>
        <taxon>Bacteria</taxon>
        <taxon>Bacillati</taxon>
        <taxon>Chloroflexota</taxon>
        <taxon>Ktedonobacteria</taxon>
        <taxon>Ktedonobacterales</taxon>
        <taxon>Ktedonobacteraceae</taxon>
        <taxon>Ktedonobacter</taxon>
    </lineage>
</organism>
<keyword evidence="4" id="KW-0503">Monooxygenase</keyword>
<dbReference type="Gene3D" id="3.20.20.30">
    <property type="entry name" value="Luciferase-like domain"/>
    <property type="match status" value="1"/>
</dbReference>
<evidence type="ECO:0000259" key="5">
    <source>
        <dbReference type="Pfam" id="PF00296"/>
    </source>
</evidence>
<evidence type="ECO:0000313" key="6">
    <source>
        <dbReference type="EMBL" id="GHO57904.1"/>
    </source>
</evidence>
<dbReference type="InterPro" id="IPR050172">
    <property type="entry name" value="SsuD_RutA_monooxygenase"/>
</dbReference>
<dbReference type="RefSeq" id="WP_201374187.1">
    <property type="nucleotide sequence ID" value="NZ_BNJG01000002.1"/>
</dbReference>
<dbReference type="SUPFAM" id="SSF51679">
    <property type="entry name" value="Bacterial luciferase-like"/>
    <property type="match status" value="1"/>
</dbReference>
<dbReference type="NCBIfam" id="TIGR03621">
    <property type="entry name" value="F420_MSMEG_2516"/>
    <property type="match status" value="1"/>
</dbReference>
<dbReference type="InterPro" id="IPR019923">
    <property type="entry name" value="Lucif-like_OxRdtase_MSMEG_2516"/>
</dbReference>
<dbReference type="Pfam" id="PF00296">
    <property type="entry name" value="Bac_luciferase"/>
    <property type="match status" value="1"/>
</dbReference>
<evidence type="ECO:0000256" key="1">
    <source>
        <dbReference type="ARBA" id="ARBA00022630"/>
    </source>
</evidence>
<dbReference type="InterPro" id="IPR011251">
    <property type="entry name" value="Luciferase-like_dom"/>
</dbReference>
<reference evidence="6 7" key="1">
    <citation type="journal article" date="2021" name="Int. J. Syst. Evol. Microbiol.">
        <title>Reticulibacter mediterranei gen. nov., sp. nov., within the new family Reticulibacteraceae fam. nov., and Ktedonospora formicarum gen. nov., sp. nov., Ktedonobacter robiniae sp. nov., Dictyobacter formicarum sp. nov. and Dictyobacter arantiisoli sp. nov., belonging to the class Ktedonobacteria.</title>
        <authorList>
            <person name="Yabe S."/>
            <person name="Zheng Y."/>
            <person name="Wang C.M."/>
            <person name="Sakai Y."/>
            <person name="Abe K."/>
            <person name="Yokota A."/>
            <person name="Donadio S."/>
            <person name="Cavaletti L."/>
            <person name="Monciardini P."/>
        </authorList>
    </citation>
    <scope>NUCLEOTIDE SEQUENCE [LARGE SCALE GENOMIC DNA]</scope>
    <source>
        <strain evidence="6 7">SOSP1-30</strain>
    </source>
</reference>
<keyword evidence="3" id="KW-0560">Oxidoreductase</keyword>
<dbReference type="PANTHER" id="PTHR42847">
    <property type="entry name" value="ALKANESULFONATE MONOOXYGENASE"/>
    <property type="match status" value="1"/>
</dbReference>
<evidence type="ECO:0000313" key="7">
    <source>
        <dbReference type="Proteomes" id="UP000654345"/>
    </source>
</evidence>
<comment type="caution">
    <text evidence="6">The sequence shown here is derived from an EMBL/GenBank/DDBJ whole genome shotgun (WGS) entry which is preliminary data.</text>
</comment>
<protein>
    <submittedName>
        <fullName evidence="6">LLM class F420-dependent oxidoreductase</fullName>
    </submittedName>
</protein>
<evidence type="ECO:0000256" key="3">
    <source>
        <dbReference type="ARBA" id="ARBA00023002"/>
    </source>
</evidence>
<gene>
    <name evidence="6" type="ORF">KSB_63790</name>
</gene>
<keyword evidence="2" id="KW-0288">FMN</keyword>
<keyword evidence="7" id="KW-1185">Reference proteome</keyword>
<dbReference type="Proteomes" id="UP000654345">
    <property type="component" value="Unassembled WGS sequence"/>
</dbReference>
<evidence type="ECO:0000256" key="4">
    <source>
        <dbReference type="ARBA" id="ARBA00023033"/>
    </source>
</evidence>
<name>A0ABQ3UYE1_9CHLR</name>
<accession>A0ABQ3UYE1</accession>
<sequence>MVKKAFRFGVVTGGHPSRSAWVTLAQRVEELGYSSLLVPDVLGTPLATITALAVAATATTSLRVGSYVFVNDYRHPALLAREIATLDQLSDGRVELGLGAGNWPRDYQQLGIPFDKAGTRVSRFAEGLSIIKQFFTTETVDFSGKYYTATELRPVPRPVQQPHPPILIGSSGRRMLTLAAREANIIMPVSVDPTDASLEEKIGWIREAAGERFEHLEFSRNEFGIELTDNPVTAGPLTQGGIPVQSRPMTTAQAVEYLLEQREHLGISYIQIQERQSENFAPMVAHLNGK</sequence>
<keyword evidence="1" id="KW-0285">Flavoprotein</keyword>